<dbReference type="Pfam" id="PF06737">
    <property type="entry name" value="Transglycosylas"/>
    <property type="match status" value="1"/>
</dbReference>
<feature type="transmembrane region" description="Helical" evidence="4">
    <location>
        <begin position="20"/>
        <end position="42"/>
    </location>
</feature>
<accession>A0A7R7HVJ3</accession>
<evidence type="ECO:0000256" key="4">
    <source>
        <dbReference type="SAM" id="Phobius"/>
    </source>
</evidence>
<evidence type="ECO:0000259" key="5">
    <source>
        <dbReference type="PROSITE" id="PS51109"/>
    </source>
</evidence>
<dbReference type="InterPro" id="IPR007137">
    <property type="entry name" value="DUF348"/>
</dbReference>
<keyword evidence="4" id="KW-1133">Transmembrane helix</keyword>
<evidence type="ECO:0000256" key="2">
    <source>
        <dbReference type="ARBA" id="ARBA00022729"/>
    </source>
</evidence>
<dbReference type="Pfam" id="PF07501">
    <property type="entry name" value="G5"/>
    <property type="match status" value="1"/>
</dbReference>
<evidence type="ECO:0000256" key="1">
    <source>
        <dbReference type="ARBA" id="ARBA00010830"/>
    </source>
</evidence>
<organism evidence="6 7">
    <name type="scientific">Actinocatenispora thailandica</name>
    <dbReference type="NCBI Taxonomy" id="227318"/>
    <lineage>
        <taxon>Bacteria</taxon>
        <taxon>Bacillati</taxon>
        <taxon>Actinomycetota</taxon>
        <taxon>Actinomycetes</taxon>
        <taxon>Micromonosporales</taxon>
        <taxon>Micromonosporaceae</taxon>
        <taxon>Actinocatenispora</taxon>
    </lineage>
</organism>
<proteinExistence type="inferred from homology"/>
<dbReference type="SMART" id="SM01208">
    <property type="entry name" value="G5"/>
    <property type="match status" value="1"/>
</dbReference>
<name>A0A7R7HVJ3_9ACTN</name>
<dbReference type="AlphaFoldDB" id="A0A7R7HVJ3"/>
<keyword evidence="4" id="KW-0472">Membrane</keyword>
<dbReference type="SUPFAM" id="SSF53955">
    <property type="entry name" value="Lysozyme-like"/>
    <property type="match status" value="1"/>
</dbReference>
<keyword evidence="4" id="KW-0812">Transmembrane</keyword>
<comment type="similarity">
    <text evidence="1">Belongs to the transglycosylase family. Rpf subfamily.</text>
</comment>
<evidence type="ECO:0000313" key="6">
    <source>
        <dbReference type="EMBL" id="BCJ32944.1"/>
    </source>
</evidence>
<evidence type="ECO:0000313" key="7">
    <source>
        <dbReference type="Proteomes" id="UP000611640"/>
    </source>
</evidence>
<dbReference type="KEGG" id="atl:Athai_04470"/>
<dbReference type="InterPro" id="IPR011098">
    <property type="entry name" value="G5_dom"/>
</dbReference>
<dbReference type="InterPro" id="IPR010618">
    <property type="entry name" value="RPF"/>
</dbReference>
<dbReference type="Gene3D" id="1.10.530.10">
    <property type="match status" value="1"/>
</dbReference>
<dbReference type="Gene3D" id="2.20.230.10">
    <property type="entry name" value="Resuscitation-promoting factor rpfb"/>
    <property type="match status" value="1"/>
</dbReference>
<feature type="domain" description="G5" evidence="5">
    <location>
        <begin position="209"/>
        <end position="289"/>
    </location>
</feature>
<dbReference type="GO" id="GO:0016787">
    <property type="term" value="F:hydrolase activity"/>
    <property type="evidence" value="ECO:0007669"/>
    <property type="project" value="UniProtKB-KW"/>
</dbReference>
<sequence>MFVKQAYRARRAQQVGWKSYGALVVQLVAVLAVLGTGGFFLLRTHSVTIVDDGARRLVRSHAFTVAGVLQQAGVTLGPHDTVRPGRDSLVRGDVVVGRGRQVRLTVDGRQSRRWVTARTVPALLADLGYRRSAVRVSGVDGVIDRDGATVTIRTRKHVTLVSHGRKTAYTTYAATVRELLAEHEVQLGRHDETAPALSHTLAGVRNVDLFTVSRKVKTETVTVSAPTKTEKRNDWMLDQQAVVDEGHDGKRTEKVEYVYRDGKKYQRKVLSSSWVSKASPKVIAKGTTPYPPDPTGLNWSGLAQCESGGNPHSVSANGQYMGLYQFSQSTWERMGGIGRPSDATPREQTYRAIKLYQASGKGQWPVCGAKL</sequence>
<dbReference type="Pfam" id="PF03990">
    <property type="entry name" value="DUF348"/>
    <property type="match status" value="3"/>
</dbReference>
<keyword evidence="3" id="KW-0378">Hydrolase</keyword>
<dbReference type="PROSITE" id="PS51109">
    <property type="entry name" value="G5"/>
    <property type="match status" value="1"/>
</dbReference>
<keyword evidence="7" id="KW-1185">Reference proteome</keyword>
<evidence type="ECO:0000256" key="3">
    <source>
        <dbReference type="ARBA" id="ARBA00022801"/>
    </source>
</evidence>
<dbReference type="EMBL" id="AP023355">
    <property type="protein sequence ID" value="BCJ32944.1"/>
    <property type="molecule type" value="Genomic_DNA"/>
</dbReference>
<protein>
    <submittedName>
        <fullName evidence="6">Transglycosylase</fullName>
    </submittedName>
</protein>
<dbReference type="InterPro" id="IPR023346">
    <property type="entry name" value="Lysozyme-like_dom_sf"/>
</dbReference>
<dbReference type="Proteomes" id="UP000611640">
    <property type="component" value="Chromosome"/>
</dbReference>
<reference evidence="6 7" key="1">
    <citation type="submission" date="2020-08" db="EMBL/GenBank/DDBJ databases">
        <title>Whole genome shotgun sequence of Actinocatenispora thailandica NBRC 105041.</title>
        <authorList>
            <person name="Komaki H."/>
            <person name="Tamura T."/>
        </authorList>
    </citation>
    <scope>NUCLEOTIDE SEQUENCE [LARGE SCALE GENOMIC DNA]</scope>
    <source>
        <strain evidence="6 7">NBRC 105041</strain>
    </source>
</reference>
<keyword evidence="2" id="KW-0732">Signal</keyword>
<gene>
    <name evidence="6" type="ORF">Athai_04470</name>
</gene>
<dbReference type="CDD" id="cd13925">
    <property type="entry name" value="RPF"/>
    <property type="match status" value="1"/>
</dbReference>